<sequence length="228" mass="25800">MAEKAYSRQEISDFIYDGQSFERADLRGADLFKMDLSGQNFQDADLSEADLRGAILEGVNLRGASLRCANLRQTNLRQADLTDAQLERASLQRADLTDACLKNAVLRYAIMKNVNISDTDFSGADLRDANLNGAIGALTANFHDARMEDAHVRYTELDVLEMASSNVKGGSKHPDRGWRAYVFKNVKTSWVEFAREWLDWMVIPFRIVKKLLVGLFRVITVPLRFFRS</sequence>
<dbReference type="SUPFAM" id="SSF141571">
    <property type="entry name" value="Pentapeptide repeat-like"/>
    <property type="match status" value="1"/>
</dbReference>
<organism evidence="1 2">
    <name type="scientific">candidate division KSB3 bacterium</name>
    <dbReference type="NCBI Taxonomy" id="2044937"/>
    <lineage>
        <taxon>Bacteria</taxon>
        <taxon>candidate division KSB3</taxon>
    </lineage>
</organism>
<dbReference type="PANTHER" id="PTHR14136">
    <property type="entry name" value="BTB_POZ DOMAIN-CONTAINING PROTEIN KCTD9"/>
    <property type="match status" value="1"/>
</dbReference>
<dbReference type="AlphaFoldDB" id="A0A2G6E1S3"/>
<dbReference type="EMBL" id="PDPS01000041">
    <property type="protein sequence ID" value="PID55907.1"/>
    <property type="molecule type" value="Genomic_DNA"/>
</dbReference>
<accession>A0A2G6E1S3</accession>
<reference evidence="1 2" key="1">
    <citation type="submission" date="2017-10" db="EMBL/GenBank/DDBJ databases">
        <title>Novel microbial diversity and functional potential in the marine mammal oral microbiome.</title>
        <authorList>
            <person name="Dudek N.K."/>
            <person name="Sun C.L."/>
            <person name="Burstein D."/>
            <person name="Kantor R.S."/>
            <person name="Aliaga Goltsman D.S."/>
            <person name="Bik E.M."/>
            <person name="Thomas B.C."/>
            <person name="Banfield J.F."/>
            <person name="Relman D.A."/>
        </authorList>
    </citation>
    <scope>NUCLEOTIDE SEQUENCE [LARGE SCALE GENOMIC DNA]</scope>
    <source>
        <strain evidence="1">DOLZORAL124_49_17</strain>
    </source>
</reference>
<comment type="caution">
    <text evidence="1">The sequence shown here is derived from an EMBL/GenBank/DDBJ whole genome shotgun (WGS) entry which is preliminary data.</text>
</comment>
<proteinExistence type="predicted"/>
<dbReference type="Gene3D" id="2.160.20.80">
    <property type="entry name" value="E3 ubiquitin-protein ligase SopA"/>
    <property type="match status" value="1"/>
</dbReference>
<name>A0A2G6E1S3_9BACT</name>
<dbReference type="InterPro" id="IPR001646">
    <property type="entry name" value="5peptide_repeat"/>
</dbReference>
<evidence type="ECO:0000313" key="2">
    <source>
        <dbReference type="Proteomes" id="UP000229740"/>
    </source>
</evidence>
<dbReference type="PANTHER" id="PTHR14136:SF17">
    <property type="entry name" value="BTB_POZ DOMAIN-CONTAINING PROTEIN KCTD9"/>
    <property type="match status" value="1"/>
</dbReference>
<dbReference type="Pfam" id="PF00805">
    <property type="entry name" value="Pentapeptide"/>
    <property type="match status" value="2"/>
</dbReference>
<dbReference type="InterPro" id="IPR051082">
    <property type="entry name" value="Pentapeptide-BTB/POZ_domain"/>
</dbReference>
<evidence type="ECO:0008006" key="3">
    <source>
        <dbReference type="Google" id="ProtNLM"/>
    </source>
</evidence>
<gene>
    <name evidence="1" type="ORF">CSB45_13895</name>
</gene>
<protein>
    <recommendedName>
        <fullName evidence="3">Low-complexity protein</fullName>
    </recommendedName>
</protein>
<dbReference type="Proteomes" id="UP000229740">
    <property type="component" value="Unassembled WGS sequence"/>
</dbReference>
<evidence type="ECO:0000313" key="1">
    <source>
        <dbReference type="EMBL" id="PID55907.1"/>
    </source>
</evidence>